<sequence>MGLTLTREAPRLKLLILGADTSNFTLVLSTPQSNVPLTNGMPKRFECPPGQYRYFSAAVFGNAAVSIVVTPLTGDPDVYVSTSVESGKPDSTNSQWSSLDNGNRYEHILISPEDPSRCSNVAQCTFYIGVLARTATTYAISVTWGGTPVHLLEGMPQAGQITEAMTTAGQLSKQFLYRASGSHADLAFSLTMQYGVAHMYVATDGPASATHSQWNSQHLWTGNEKIRIAHTDANFCAACDYHVAVVVPDAASSASFTLSAASSGALTVLEDGTPMTAQAVAAGEYEYYKLFVSQPAVDLQIIMTAFTGNPDLFVSTTSPKPNATNYEASSQDGEGDIIKINHQDQRLIACQAQRRTCVVYMAVLGVDGNAQYSLLASSFPVSSGFHVDLPAAIAGDVEFTTATFGRALPQRPLSQFVAYAQPHHACGAISNAAELTGMVALVDRGPSSDECPMPHRYFANKVLAVQDVGAVAVVMVNNRENAPLVYMGAVSGDHAARVNIPSVFVSKETGDVFKQQLGTGNLHVSLSKPSGRLPMLTPGNPQRGATLHSQFMYYEIWTPPGRDTIVLTVTPQFGNPDVFVSSNGALPSTMYFDWTSETAGSESLTIRPDDPKACRSCRYYVGVLGASSSSAFVIQYTLNESLITLQAGAPVQNVEVAEGGYKFFRCFVDTHSNAGLTFSVTVTSGDADLFVSFDVERPTKEAHTWAAEGRTRCQNVDCGDSISSGDAVYTPATDKTFCQTPCLAYIGVYGAVDSVVSVLFTFDSVDTPVVLSDGVPQHATMTYAGSYDYYTFSVGEAVDSFELSVIPTAGDPDLYVSSNASMPSRDRFMWRSTEGGALQPHSESIVIPTAGPTACIPCTYKIAVYAWSPDISYSITATSTNGTRLLAQGEPATGKAAAGKYRFYRYFVRTAADIELTLTDFAGNPTLYTWFNSNPTADKSKTPSEVVPAWALSSSQPVGPEFLLIGQAQMAQLRHAAPGAACELPCTLYAAVRAETDSSYSLLIKQNALPTPLINGQPQAASLRSAAGSHSYTFVAKKDLLFGVVFSLAAYAGFPSFSVRWASGGPLTGNASSPVRLGGCIPSCDSGEYTVDVRGGPADYAITANKMNTYQLLQDRTPVQANLKTKTSAFYKIDVPEAANGAVLYVTPFSGSILIKLWDGRYSTEYTATATQTALVPLQAARVNAVEVTSTSSQSARDTSFTLLALLTDGMVVLTDGSPSSVEVATLKPETFGFAVSAGESITITAVPGDLSASAQISLSAKFSTSGVSRAWRKSGSAGDVVTLFVPAPVQGACAAAGFCMLSLNLSATVSANVTITATSVGAVAQLPLDQPLAKSAKAASSAQYVVILDPDDPDDDSLVFDLQVCEGKRGDLSLFVAEATPATADFHIAGGVSLGDADAPLELGEESFAGKSKAFVGVAAASNASFTLQVRKRTTPPAAGSVRLADASAHFEARLDTVAPALHLTFAPLPEEALYEVWVKPTSKSGREATEQFLYWCGVQHGGALLLHDAVAESGVEALGRDESTLKVPLVPRGEVELCPKDVSEGQPCLLNNGSDFAVVLVARVPVEGGRPRHLLYDPCFLSNGGGGGGGKGGGLGFFGWLMLLMAFSLVGWTAFWAVRRKKKGEHLGADKETLKAYGSETAAMLATGAAKGAELAKAGGRAAVDGFNWSRGKIGDYRASRARVSGGDSMTAPLACSAAPLVMPGALPALAVSSTASTLAEATPVQPSTEPLQLVMAAPLPPDDAFASAHGGANMFGDPVVASPRHAGMD</sequence>
<evidence type="ECO:0000256" key="3">
    <source>
        <dbReference type="ARBA" id="ARBA00022525"/>
    </source>
</evidence>
<keyword evidence="3" id="KW-0964">Secreted</keyword>
<protein>
    <recommendedName>
        <fullName evidence="7">PA domain-containing protein</fullName>
    </recommendedName>
</protein>
<keyword evidence="6" id="KW-0812">Transmembrane</keyword>
<dbReference type="GO" id="GO:0005576">
    <property type="term" value="C:extracellular region"/>
    <property type="evidence" value="ECO:0007669"/>
    <property type="project" value="UniProtKB-SubCell"/>
</dbReference>
<dbReference type="InterPro" id="IPR003137">
    <property type="entry name" value="PA_domain"/>
</dbReference>
<dbReference type="EMBL" id="HBER01015387">
    <property type="protein sequence ID" value="CAD8532481.1"/>
    <property type="molecule type" value="Transcribed_RNA"/>
</dbReference>
<keyword evidence="6" id="KW-0472">Membrane</keyword>
<evidence type="ECO:0000256" key="1">
    <source>
        <dbReference type="ARBA" id="ARBA00004613"/>
    </source>
</evidence>
<organism evidence="8">
    <name type="scientific">Calcidiscus leptoporus</name>
    <dbReference type="NCBI Taxonomy" id="127549"/>
    <lineage>
        <taxon>Eukaryota</taxon>
        <taxon>Haptista</taxon>
        <taxon>Haptophyta</taxon>
        <taxon>Prymnesiophyceae</taxon>
        <taxon>Coccolithales</taxon>
        <taxon>Calcidiscaceae</taxon>
        <taxon>Calcidiscus</taxon>
    </lineage>
</organism>
<dbReference type="SUPFAM" id="SSF52025">
    <property type="entry name" value="PA domain"/>
    <property type="match status" value="1"/>
</dbReference>
<dbReference type="Gene3D" id="2.60.120.380">
    <property type="match status" value="5"/>
</dbReference>
<comment type="similarity">
    <text evidence="2">Belongs to the UPF0669 family.</text>
</comment>
<evidence type="ECO:0000256" key="6">
    <source>
        <dbReference type="SAM" id="Phobius"/>
    </source>
</evidence>
<dbReference type="InterPro" id="IPR031420">
    <property type="entry name" value="UPF0669"/>
</dbReference>
<reference evidence="8" key="1">
    <citation type="submission" date="2021-01" db="EMBL/GenBank/DDBJ databases">
        <authorList>
            <person name="Corre E."/>
            <person name="Pelletier E."/>
            <person name="Niang G."/>
            <person name="Scheremetjew M."/>
            <person name="Finn R."/>
            <person name="Kale V."/>
            <person name="Holt S."/>
            <person name="Cochrane G."/>
            <person name="Meng A."/>
            <person name="Brown T."/>
            <person name="Cohen L."/>
        </authorList>
    </citation>
    <scope>NUCLEOTIDE SEQUENCE</scope>
    <source>
        <strain evidence="8">RCC1130</strain>
    </source>
</reference>
<comment type="subcellular location">
    <subcellularLocation>
        <location evidence="1">Secreted</location>
    </subcellularLocation>
</comment>
<dbReference type="PANTHER" id="PTHR31703">
    <property type="entry name" value="UPF0669 PROTEIN C6ORF120"/>
    <property type="match status" value="1"/>
</dbReference>
<evidence type="ECO:0000256" key="2">
    <source>
        <dbReference type="ARBA" id="ARBA00008960"/>
    </source>
</evidence>
<dbReference type="Pfam" id="PF02225">
    <property type="entry name" value="PA"/>
    <property type="match status" value="1"/>
</dbReference>
<name>A0A7S0IUW2_9EUKA</name>
<dbReference type="PANTHER" id="PTHR31703:SF2">
    <property type="entry name" value="UPF0669 PROTEIN C6ORF120"/>
    <property type="match status" value="1"/>
</dbReference>
<keyword evidence="5" id="KW-0325">Glycoprotein</keyword>
<evidence type="ECO:0000256" key="5">
    <source>
        <dbReference type="ARBA" id="ARBA00023180"/>
    </source>
</evidence>
<dbReference type="Gene3D" id="3.50.30.30">
    <property type="match status" value="1"/>
</dbReference>
<feature type="transmembrane region" description="Helical" evidence="6">
    <location>
        <begin position="1599"/>
        <end position="1620"/>
    </location>
</feature>
<dbReference type="InterPro" id="IPR046450">
    <property type="entry name" value="PA_dom_sf"/>
</dbReference>
<accession>A0A7S0IUW2</accession>
<evidence type="ECO:0000256" key="4">
    <source>
        <dbReference type="ARBA" id="ARBA00022729"/>
    </source>
</evidence>
<keyword evidence="4" id="KW-0732">Signal</keyword>
<keyword evidence="6" id="KW-1133">Transmembrane helix</keyword>
<proteinExistence type="inferred from homology"/>
<evidence type="ECO:0000259" key="7">
    <source>
        <dbReference type="Pfam" id="PF02225"/>
    </source>
</evidence>
<feature type="domain" description="PA" evidence="7">
    <location>
        <begin position="417"/>
        <end position="511"/>
    </location>
</feature>
<gene>
    <name evidence="8" type="ORF">CLEP1334_LOCUS7736</name>
</gene>
<dbReference type="CDD" id="cd04818">
    <property type="entry name" value="PA_subtilisin_1"/>
    <property type="match status" value="1"/>
</dbReference>
<evidence type="ECO:0000313" key="8">
    <source>
        <dbReference type="EMBL" id="CAD8532481.1"/>
    </source>
</evidence>